<dbReference type="Pfam" id="PF00888">
    <property type="entry name" value="Cullin"/>
    <property type="match status" value="1"/>
</dbReference>
<evidence type="ECO:0000313" key="4">
    <source>
        <dbReference type="EMBL" id="AFZ81312.1"/>
    </source>
</evidence>
<dbReference type="InterPro" id="IPR016158">
    <property type="entry name" value="Cullin_homology"/>
</dbReference>
<dbReference type="EMBL" id="CP001670">
    <property type="protein sequence ID" value="AFZ81312.1"/>
    <property type="molecule type" value="Genomic_DNA"/>
</dbReference>
<evidence type="ECO:0000259" key="3">
    <source>
        <dbReference type="PROSITE" id="PS50069"/>
    </source>
</evidence>
<keyword evidence="5" id="KW-1185">Reference proteome</keyword>
<dbReference type="RefSeq" id="XP_004830978.1">
    <property type="nucleotide sequence ID" value="XM_004830921.1"/>
</dbReference>
<accession>L0B0C9</accession>
<evidence type="ECO:0000256" key="1">
    <source>
        <dbReference type="PROSITE-ProRule" id="PRU00330"/>
    </source>
</evidence>
<dbReference type="VEuPathDB" id="PiroplasmaDB:BEWA_007210"/>
<sequence length="146" mass="17237">MHKFMNWINDKITAFEEYIARDPLFAKHVVDYWNDLIVNMQIDENILNELTEIFILLNNRDEFLNLYRIALSQRLLSNTNNLEIEKQSLAKLRLRSGTQYTFELDNMLLDATESQEFTREFNNNITVMMMSSVNWPPIIGIVSLVS</sequence>
<dbReference type="SUPFAM" id="SSF75632">
    <property type="entry name" value="Cullin homology domain"/>
    <property type="match status" value="1"/>
</dbReference>
<evidence type="ECO:0000313" key="5">
    <source>
        <dbReference type="Proteomes" id="UP000031512"/>
    </source>
</evidence>
<dbReference type="GO" id="GO:0006511">
    <property type="term" value="P:ubiquitin-dependent protein catabolic process"/>
    <property type="evidence" value="ECO:0007669"/>
    <property type="project" value="InterPro"/>
</dbReference>
<gene>
    <name evidence="4" type="ORF">BEWA_007210</name>
</gene>
<dbReference type="InterPro" id="IPR001373">
    <property type="entry name" value="Cullin_N"/>
</dbReference>
<evidence type="ECO:0000256" key="2">
    <source>
        <dbReference type="RuleBase" id="RU003829"/>
    </source>
</evidence>
<dbReference type="InterPro" id="IPR036317">
    <property type="entry name" value="Cullin_homology_sf"/>
</dbReference>
<dbReference type="OrthoDB" id="435621at2759"/>
<dbReference type="GO" id="GO:0031625">
    <property type="term" value="F:ubiquitin protein ligase binding"/>
    <property type="evidence" value="ECO:0007669"/>
    <property type="project" value="InterPro"/>
</dbReference>
<dbReference type="STRING" id="1537102.L0B0C9"/>
<protein>
    <submittedName>
        <fullName evidence="4">Cullin protein, putative</fullName>
    </submittedName>
</protein>
<dbReference type="Gene3D" id="1.20.1310.10">
    <property type="entry name" value="Cullin Repeats"/>
    <property type="match status" value="1"/>
</dbReference>
<name>L0B0C9_THEEQ</name>
<comment type="similarity">
    <text evidence="1 2">Belongs to the cullin family.</text>
</comment>
<proteinExistence type="inferred from homology"/>
<reference evidence="4 5" key="1">
    <citation type="journal article" date="2012" name="BMC Genomics">
        <title>Comparative genomic analysis and phylogenetic position of Theileria equi.</title>
        <authorList>
            <person name="Kappmeyer L.S."/>
            <person name="Thiagarajan M."/>
            <person name="Herndon D.R."/>
            <person name="Ramsay J.D."/>
            <person name="Caler E."/>
            <person name="Djikeng A."/>
            <person name="Gillespie J.J."/>
            <person name="Lau A.O."/>
            <person name="Roalson E.H."/>
            <person name="Silva J.C."/>
            <person name="Silva M.G."/>
            <person name="Suarez C.E."/>
            <person name="Ueti M.W."/>
            <person name="Nene V.M."/>
            <person name="Mealey R.H."/>
            <person name="Knowles D.P."/>
            <person name="Brayton K.A."/>
        </authorList>
    </citation>
    <scope>NUCLEOTIDE SEQUENCE [LARGE SCALE GENOMIC DNA]</scope>
    <source>
        <strain evidence="4 5">WA</strain>
    </source>
</reference>
<dbReference type="KEGG" id="beq:BEWA_007210"/>
<organism evidence="4 5">
    <name type="scientific">Theileria equi strain WA</name>
    <dbReference type="NCBI Taxonomy" id="1537102"/>
    <lineage>
        <taxon>Eukaryota</taxon>
        <taxon>Sar</taxon>
        <taxon>Alveolata</taxon>
        <taxon>Apicomplexa</taxon>
        <taxon>Aconoidasida</taxon>
        <taxon>Piroplasmida</taxon>
        <taxon>Theileriidae</taxon>
        <taxon>Theileria</taxon>
    </lineage>
</organism>
<feature type="domain" description="Cullin family profile" evidence="3">
    <location>
        <begin position="20"/>
        <end position="137"/>
    </location>
</feature>
<dbReference type="GeneID" id="15805302"/>
<dbReference type="PROSITE" id="PS50069">
    <property type="entry name" value="CULLIN_2"/>
    <property type="match status" value="1"/>
</dbReference>
<dbReference type="Proteomes" id="UP000031512">
    <property type="component" value="Chromosome 3"/>
</dbReference>
<dbReference type="AlphaFoldDB" id="L0B0C9"/>